<organism evidence="2">
    <name type="scientific">marine sediment metagenome</name>
    <dbReference type="NCBI Taxonomy" id="412755"/>
    <lineage>
        <taxon>unclassified sequences</taxon>
        <taxon>metagenomes</taxon>
        <taxon>ecological metagenomes</taxon>
    </lineage>
</organism>
<feature type="region of interest" description="Disordered" evidence="1">
    <location>
        <begin position="1"/>
        <end position="45"/>
    </location>
</feature>
<proteinExistence type="predicted"/>
<dbReference type="AlphaFoldDB" id="X1EAA6"/>
<gene>
    <name evidence="2" type="ORF">S01H4_63748</name>
</gene>
<evidence type="ECO:0000256" key="1">
    <source>
        <dbReference type="SAM" id="MobiDB-lite"/>
    </source>
</evidence>
<protein>
    <submittedName>
        <fullName evidence="2">Uncharacterized protein</fullName>
    </submittedName>
</protein>
<feature type="compositionally biased region" description="Basic and acidic residues" evidence="1">
    <location>
        <begin position="7"/>
        <end position="23"/>
    </location>
</feature>
<feature type="non-terminal residue" evidence="2">
    <location>
        <position position="1"/>
    </location>
</feature>
<sequence length="132" mass="14697">PVHHLQKLMEEPVKDEEPQKESKGPLMPLEDDNPPQEGRNGETDLSMFGNRGILCGKEGRARSVDVCEKECPDVNGCPDYDAWVQGDAKKYLDNGKNDAPSRCRGPCRIKRGYTGMPEGLARGSCFYYGRHA</sequence>
<name>X1EAA6_9ZZZZ</name>
<evidence type="ECO:0000313" key="2">
    <source>
        <dbReference type="EMBL" id="GAH05598.1"/>
    </source>
</evidence>
<feature type="non-terminal residue" evidence="2">
    <location>
        <position position="132"/>
    </location>
</feature>
<comment type="caution">
    <text evidence="2">The sequence shown here is derived from an EMBL/GenBank/DDBJ whole genome shotgun (WGS) entry which is preliminary data.</text>
</comment>
<dbReference type="EMBL" id="BART01038436">
    <property type="protein sequence ID" value="GAH05598.1"/>
    <property type="molecule type" value="Genomic_DNA"/>
</dbReference>
<reference evidence="2" key="1">
    <citation type="journal article" date="2014" name="Front. Microbiol.">
        <title>High frequency of phylogenetically diverse reductive dehalogenase-homologous genes in deep subseafloor sedimentary metagenomes.</title>
        <authorList>
            <person name="Kawai M."/>
            <person name="Futagami T."/>
            <person name="Toyoda A."/>
            <person name="Takaki Y."/>
            <person name="Nishi S."/>
            <person name="Hori S."/>
            <person name="Arai W."/>
            <person name="Tsubouchi T."/>
            <person name="Morono Y."/>
            <person name="Uchiyama I."/>
            <person name="Ito T."/>
            <person name="Fujiyama A."/>
            <person name="Inagaki F."/>
            <person name="Takami H."/>
        </authorList>
    </citation>
    <scope>NUCLEOTIDE SEQUENCE</scope>
    <source>
        <strain evidence="2">Expedition CK06-06</strain>
    </source>
</reference>
<accession>X1EAA6</accession>